<dbReference type="Proteomes" id="UP001595765">
    <property type="component" value="Unassembled WGS sequence"/>
</dbReference>
<name>A0ABV8HT26_9ACTN</name>
<evidence type="ECO:0008006" key="3">
    <source>
        <dbReference type="Google" id="ProtNLM"/>
    </source>
</evidence>
<sequence>MADVEAMSEVPDESTWAFKAADSTLHTGGEHAVDPVDLVMASGREPTPERIEKARRAMEEHGSAAVERYLP</sequence>
<gene>
    <name evidence="1" type="ORF">ACFO3J_27615</name>
</gene>
<evidence type="ECO:0000313" key="1">
    <source>
        <dbReference type="EMBL" id="MFC4035209.1"/>
    </source>
</evidence>
<keyword evidence="2" id="KW-1185">Reference proteome</keyword>
<reference evidence="2" key="1">
    <citation type="journal article" date="2019" name="Int. J. Syst. Evol. Microbiol.">
        <title>The Global Catalogue of Microorganisms (GCM) 10K type strain sequencing project: providing services to taxonomists for standard genome sequencing and annotation.</title>
        <authorList>
            <consortium name="The Broad Institute Genomics Platform"/>
            <consortium name="The Broad Institute Genome Sequencing Center for Infectious Disease"/>
            <person name="Wu L."/>
            <person name="Ma J."/>
        </authorList>
    </citation>
    <scope>NUCLEOTIDE SEQUENCE [LARGE SCALE GENOMIC DNA]</scope>
    <source>
        <strain evidence="2">CGMCC 4.7237</strain>
    </source>
</reference>
<evidence type="ECO:0000313" key="2">
    <source>
        <dbReference type="Proteomes" id="UP001595765"/>
    </source>
</evidence>
<comment type="caution">
    <text evidence="1">The sequence shown here is derived from an EMBL/GenBank/DDBJ whole genome shotgun (WGS) entry which is preliminary data.</text>
</comment>
<dbReference type="RefSeq" id="WP_386434773.1">
    <property type="nucleotide sequence ID" value="NZ_JBHSBB010000022.1"/>
</dbReference>
<dbReference type="EMBL" id="JBHSBB010000022">
    <property type="protein sequence ID" value="MFC4035209.1"/>
    <property type="molecule type" value="Genomic_DNA"/>
</dbReference>
<organism evidence="1 2">
    <name type="scientific">Streptomyces polygonati</name>
    <dbReference type="NCBI Taxonomy" id="1617087"/>
    <lineage>
        <taxon>Bacteria</taxon>
        <taxon>Bacillati</taxon>
        <taxon>Actinomycetota</taxon>
        <taxon>Actinomycetes</taxon>
        <taxon>Kitasatosporales</taxon>
        <taxon>Streptomycetaceae</taxon>
        <taxon>Streptomyces</taxon>
    </lineage>
</organism>
<proteinExistence type="predicted"/>
<protein>
    <recommendedName>
        <fullName evidence="3">DUF2188 domain-containing protein</fullName>
    </recommendedName>
</protein>
<accession>A0ABV8HT26</accession>